<dbReference type="Proteomes" id="UP001500058">
    <property type="component" value="Unassembled WGS sequence"/>
</dbReference>
<accession>A0ABP5VW09</accession>
<feature type="compositionally biased region" description="Acidic residues" evidence="1">
    <location>
        <begin position="493"/>
        <end position="508"/>
    </location>
</feature>
<feature type="compositionally biased region" description="Gly residues" evidence="1">
    <location>
        <begin position="323"/>
        <end position="335"/>
    </location>
</feature>
<feature type="region of interest" description="Disordered" evidence="1">
    <location>
        <begin position="267"/>
        <end position="341"/>
    </location>
</feature>
<feature type="compositionally biased region" description="Basic and acidic residues" evidence="1">
    <location>
        <begin position="412"/>
        <end position="422"/>
    </location>
</feature>
<feature type="region of interest" description="Disordered" evidence="1">
    <location>
        <begin position="484"/>
        <end position="508"/>
    </location>
</feature>
<evidence type="ECO:0000256" key="1">
    <source>
        <dbReference type="SAM" id="MobiDB-lite"/>
    </source>
</evidence>
<protein>
    <recommendedName>
        <fullName evidence="4">Large membrane protein</fullName>
    </recommendedName>
</protein>
<feature type="compositionally biased region" description="Low complexity" evidence="1">
    <location>
        <begin position="399"/>
        <end position="411"/>
    </location>
</feature>
<comment type="caution">
    <text evidence="2">The sequence shown here is derived from an EMBL/GenBank/DDBJ whole genome shotgun (WGS) entry which is preliminary data.</text>
</comment>
<dbReference type="RefSeq" id="WP_344633170.1">
    <property type="nucleotide sequence ID" value="NZ_BAAATJ010000028.1"/>
</dbReference>
<feature type="compositionally biased region" description="Basic and acidic residues" evidence="1">
    <location>
        <begin position="281"/>
        <end position="296"/>
    </location>
</feature>
<reference evidence="3" key="1">
    <citation type="journal article" date="2019" name="Int. J. Syst. Evol. Microbiol.">
        <title>The Global Catalogue of Microorganisms (GCM) 10K type strain sequencing project: providing services to taxonomists for standard genome sequencing and annotation.</title>
        <authorList>
            <consortium name="The Broad Institute Genomics Platform"/>
            <consortium name="The Broad Institute Genome Sequencing Center for Infectious Disease"/>
            <person name="Wu L."/>
            <person name="Ma J."/>
        </authorList>
    </citation>
    <scope>NUCLEOTIDE SEQUENCE [LARGE SCALE GENOMIC DNA]</scope>
    <source>
        <strain evidence="3">JCM 6921</strain>
    </source>
</reference>
<proteinExistence type="predicted"/>
<keyword evidence="3" id="KW-1185">Reference proteome</keyword>
<sequence length="508" mass="50989">MSADHTPETTRPRRRGMTTVSVALAVLLAGGGGAYWASTASGGGPAEAARDGADGRPSPLVLDGYGGQPPAGRGVAPGEPAPGGGPLYKAARPLPKGPERAPAYRIVVDVDRKEVARLAEALEVPGDVRERDGVWTAGGEGRSLTVDGTTGAWSFTGTVPLKAGDVSEKEAKEAAAPVVEALGLEDAEVDAGRTRGGLRIVRVEPRQDGLPVDGRATEIGVGGRGALASGSGLLAGAAKAGGGAEYPVMSAGDTLAALNERSGRVELGLRCSDPSGGGADKGLDKGPGKDLDKDLGKGAVEPGPGKPGAGGPDVVPPADGDPEGPGGAGGAGPCGPSGKRETVEVTDASFGLSAYPSEGRELLVPSWLFEVAAPGGEPYTVAHPAVEPEYLAPSGGDGAESAPAGPGAGPEEPARTATRVDEYGPGDRTLTVHFWGGVCSDYTASAEETGETVTIRISEKERNPGRACVAVAKAMTAEVALEKPVGDRKVLDEEGEPLPEGDPAEERR</sequence>
<evidence type="ECO:0000313" key="3">
    <source>
        <dbReference type="Proteomes" id="UP001500058"/>
    </source>
</evidence>
<feature type="region of interest" description="Disordered" evidence="1">
    <location>
        <begin position="388"/>
        <end position="424"/>
    </location>
</feature>
<organism evidence="2 3">
    <name type="scientific">Streptomyces glaucosporus</name>
    <dbReference type="NCBI Taxonomy" id="284044"/>
    <lineage>
        <taxon>Bacteria</taxon>
        <taxon>Bacillati</taxon>
        <taxon>Actinomycetota</taxon>
        <taxon>Actinomycetes</taxon>
        <taxon>Kitasatosporales</taxon>
        <taxon>Streptomycetaceae</taxon>
        <taxon>Streptomyces</taxon>
    </lineage>
</organism>
<name>A0ABP5VW09_9ACTN</name>
<evidence type="ECO:0000313" key="2">
    <source>
        <dbReference type="EMBL" id="GAA2412754.1"/>
    </source>
</evidence>
<feature type="region of interest" description="Disordered" evidence="1">
    <location>
        <begin position="37"/>
        <end position="96"/>
    </location>
</feature>
<evidence type="ECO:0008006" key="4">
    <source>
        <dbReference type="Google" id="ProtNLM"/>
    </source>
</evidence>
<dbReference type="EMBL" id="BAAATJ010000028">
    <property type="protein sequence ID" value="GAA2412754.1"/>
    <property type="molecule type" value="Genomic_DNA"/>
</dbReference>
<gene>
    <name evidence="2" type="ORF">GCM10010420_47690</name>
</gene>